<dbReference type="EMBL" id="BJOC01000030">
    <property type="protein sequence ID" value="GED23248.1"/>
    <property type="molecule type" value="Genomic_DNA"/>
</dbReference>
<evidence type="ECO:0000313" key="2">
    <source>
        <dbReference type="Proteomes" id="UP000319812"/>
    </source>
</evidence>
<evidence type="ECO:0000313" key="1">
    <source>
        <dbReference type="EMBL" id="GED23248.1"/>
    </source>
</evidence>
<dbReference type="Proteomes" id="UP000319812">
    <property type="component" value="Unassembled WGS sequence"/>
</dbReference>
<protein>
    <submittedName>
        <fullName evidence="1">Uncharacterized protein</fullName>
    </submittedName>
</protein>
<accession>A0A4Y4F800</accession>
<keyword evidence="2" id="KW-1185">Reference proteome</keyword>
<dbReference type="AlphaFoldDB" id="A0A4Y4F800"/>
<gene>
    <name evidence="1" type="ORF">HHA01_22250</name>
</gene>
<name>A0A4Y4F800_9GAMM</name>
<sequence>MADSYRIGLEKRIDAIALAFGVVLRETFVLHDRWSSVSRPDQVLDLRVGGKPPGAEFAADAAVFEDELALIRQDAMPSVAYRGQSFVGGDIQIVFDALAMARIEWLARTIMMVARFSAERWR</sequence>
<reference evidence="1 2" key="1">
    <citation type="submission" date="2019-06" db="EMBL/GenBank/DDBJ databases">
        <title>Whole genome shotgun sequence of Halomonas halmophila NBRC 15537.</title>
        <authorList>
            <person name="Hosoyama A."/>
            <person name="Uohara A."/>
            <person name="Ohji S."/>
            <person name="Ichikawa N."/>
        </authorList>
    </citation>
    <scope>NUCLEOTIDE SEQUENCE [LARGE SCALE GENOMIC DNA]</scope>
    <source>
        <strain evidence="1 2">NBRC 15537</strain>
    </source>
</reference>
<comment type="caution">
    <text evidence="1">The sequence shown here is derived from an EMBL/GenBank/DDBJ whole genome shotgun (WGS) entry which is preliminary data.</text>
</comment>
<proteinExistence type="predicted"/>
<organism evidence="1 2">
    <name type="scientific">Halomonas halmophila</name>
    <dbReference type="NCBI Taxonomy" id="252"/>
    <lineage>
        <taxon>Bacteria</taxon>
        <taxon>Pseudomonadati</taxon>
        <taxon>Pseudomonadota</taxon>
        <taxon>Gammaproteobacteria</taxon>
        <taxon>Oceanospirillales</taxon>
        <taxon>Halomonadaceae</taxon>
        <taxon>Halomonas</taxon>
    </lineage>
</organism>